<organism evidence="11 12">
    <name type="scientific">Parendozoicomonas haliclonae</name>
    <dbReference type="NCBI Taxonomy" id="1960125"/>
    <lineage>
        <taxon>Bacteria</taxon>
        <taxon>Pseudomonadati</taxon>
        <taxon>Pseudomonadota</taxon>
        <taxon>Gammaproteobacteria</taxon>
        <taxon>Oceanospirillales</taxon>
        <taxon>Endozoicomonadaceae</taxon>
        <taxon>Parendozoicomonas</taxon>
    </lineage>
</organism>
<keyword evidence="12" id="KW-1185">Reference proteome</keyword>
<evidence type="ECO:0000256" key="7">
    <source>
        <dbReference type="ARBA" id="ARBA00024197"/>
    </source>
</evidence>
<dbReference type="Gene3D" id="1.25.40.10">
    <property type="entry name" value="Tetratricopeptide repeat domain"/>
    <property type="match status" value="1"/>
</dbReference>
<comment type="subcellular location">
    <subcellularLocation>
        <location evidence="1">Cell membrane</location>
        <topology evidence="1">Single-pass type II membrane protein</topology>
    </subcellularLocation>
</comment>
<dbReference type="GO" id="GO:0044877">
    <property type="term" value="F:protein-containing complex binding"/>
    <property type="evidence" value="ECO:0007669"/>
    <property type="project" value="InterPro"/>
</dbReference>
<evidence type="ECO:0000259" key="10">
    <source>
        <dbReference type="Pfam" id="PF09976"/>
    </source>
</evidence>
<evidence type="ECO:0000256" key="1">
    <source>
        <dbReference type="ARBA" id="ARBA00004401"/>
    </source>
</evidence>
<gene>
    <name evidence="11" type="ORF">EHSB41UT_00321</name>
</gene>
<evidence type="ECO:0000256" key="4">
    <source>
        <dbReference type="ARBA" id="ARBA00022989"/>
    </source>
</evidence>
<dbReference type="PANTHER" id="PTHR38035">
    <property type="entry name" value="UPF0070 PROTEIN YFGM"/>
    <property type="match status" value="1"/>
</dbReference>
<evidence type="ECO:0000256" key="3">
    <source>
        <dbReference type="ARBA" id="ARBA00022692"/>
    </source>
</evidence>
<dbReference type="RefSeq" id="WP_087106238.1">
    <property type="nucleotide sequence ID" value="NZ_CBCSCN010000004.1"/>
</dbReference>
<sequence length="218" mass="24157">MRTEEEQVAALKQFWKDYGSAILLGVLISLALVYGWKAWNNHKAEQAQVSSGLYQELLDLSLNQPGQALTTEQQASFDNLLNTLKADHQDTVYTQFAALLKAARSVQDGNLGAAREQLEWVLQKNPKQDVATIARMRLARVEMADGQAEKALEILNQIDQPGAFKASYEEYRGDVLLALGRSDEARTAYQLAVDLAEQNGQPRPLVALKLDDLAKTGE</sequence>
<protein>
    <recommendedName>
        <fullName evidence="8">Ancillary SecYEG translocon subunit</fullName>
    </recommendedName>
</protein>
<accession>A0A1X7AEV2</accession>
<dbReference type="EMBL" id="FWPT01000001">
    <property type="protein sequence ID" value="SMA33700.1"/>
    <property type="molecule type" value="Genomic_DNA"/>
</dbReference>
<keyword evidence="3 9" id="KW-0812">Transmembrane</keyword>
<feature type="domain" description="Ancillary SecYEG translocon subunit/Cell division coordinator CpoB TPR" evidence="10">
    <location>
        <begin position="12"/>
        <end position="215"/>
    </location>
</feature>
<dbReference type="InterPro" id="IPR018704">
    <property type="entry name" value="SecYEG/CpoB_TPR"/>
</dbReference>
<dbReference type="Proteomes" id="UP000196573">
    <property type="component" value="Unassembled WGS sequence"/>
</dbReference>
<proteinExistence type="inferred from homology"/>
<dbReference type="GO" id="GO:0005886">
    <property type="term" value="C:plasma membrane"/>
    <property type="evidence" value="ECO:0007669"/>
    <property type="project" value="UniProtKB-SubCell"/>
</dbReference>
<comment type="similarity">
    <text evidence="7">Belongs to the YfgM family.</text>
</comment>
<evidence type="ECO:0000256" key="8">
    <source>
        <dbReference type="ARBA" id="ARBA00024235"/>
    </source>
</evidence>
<keyword evidence="5 9" id="KW-0472">Membrane</keyword>
<evidence type="ECO:0000313" key="12">
    <source>
        <dbReference type="Proteomes" id="UP000196573"/>
    </source>
</evidence>
<dbReference type="Pfam" id="PF09976">
    <property type="entry name" value="TPR_21"/>
    <property type="match status" value="1"/>
</dbReference>
<name>A0A1X7AEV2_9GAMM</name>
<dbReference type="PIRSF" id="PIRSF006170">
    <property type="entry name" value="YfgM"/>
    <property type="match status" value="1"/>
</dbReference>
<dbReference type="PANTHER" id="PTHR38035:SF1">
    <property type="entry name" value="ANCILLARY SECYEG TRANSLOCON SUBUNIT"/>
    <property type="match status" value="1"/>
</dbReference>
<evidence type="ECO:0000313" key="11">
    <source>
        <dbReference type="EMBL" id="SMA33700.1"/>
    </source>
</evidence>
<reference evidence="11 12" key="1">
    <citation type="submission" date="2017-03" db="EMBL/GenBank/DDBJ databases">
        <authorList>
            <person name="Afonso C.L."/>
            <person name="Miller P.J."/>
            <person name="Scott M.A."/>
            <person name="Spackman E."/>
            <person name="Goraichik I."/>
            <person name="Dimitrov K.M."/>
            <person name="Suarez D.L."/>
            <person name="Swayne D.E."/>
        </authorList>
    </citation>
    <scope>NUCLEOTIDE SEQUENCE [LARGE SCALE GENOMIC DNA]</scope>
    <source>
        <strain evidence="11">SB41UT1</strain>
    </source>
</reference>
<evidence type="ECO:0000256" key="6">
    <source>
        <dbReference type="ARBA" id="ARBA00023186"/>
    </source>
</evidence>
<evidence type="ECO:0000256" key="2">
    <source>
        <dbReference type="ARBA" id="ARBA00022475"/>
    </source>
</evidence>
<dbReference type="InterPro" id="IPR011990">
    <property type="entry name" value="TPR-like_helical_dom_sf"/>
</dbReference>
<feature type="transmembrane region" description="Helical" evidence="9">
    <location>
        <begin position="18"/>
        <end position="36"/>
    </location>
</feature>
<keyword evidence="4 9" id="KW-1133">Transmembrane helix</keyword>
<dbReference type="SUPFAM" id="SSF48452">
    <property type="entry name" value="TPR-like"/>
    <property type="match status" value="1"/>
</dbReference>
<evidence type="ECO:0000256" key="9">
    <source>
        <dbReference type="SAM" id="Phobius"/>
    </source>
</evidence>
<evidence type="ECO:0000256" key="5">
    <source>
        <dbReference type="ARBA" id="ARBA00023136"/>
    </source>
</evidence>
<dbReference type="InterPro" id="IPR026039">
    <property type="entry name" value="YfgM"/>
</dbReference>
<keyword evidence="2" id="KW-1003">Cell membrane</keyword>
<dbReference type="AlphaFoldDB" id="A0A1X7AEV2"/>
<keyword evidence="6" id="KW-0143">Chaperone</keyword>